<dbReference type="Pfam" id="PF00999">
    <property type="entry name" value="Na_H_Exchanger"/>
    <property type="match status" value="1"/>
</dbReference>
<dbReference type="InterPro" id="IPR006153">
    <property type="entry name" value="Cation/H_exchanger_TM"/>
</dbReference>
<comment type="similarity">
    <text evidence="2">Belongs to the monovalent cation:proton antiporter 1 (CPA1) transporter (TC 2.A.36) family.</text>
</comment>
<evidence type="ECO:0000256" key="6">
    <source>
        <dbReference type="SAM" id="Phobius"/>
    </source>
</evidence>
<evidence type="ECO:0000256" key="5">
    <source>
        <dbReference type="ARBA" id="ARBA00023136"/>
    </source>
</evidence>
<feature type="transmembrane region" description="Helical" evidence="6">
    <location>
        <begin position="259"/>
        <end position="282"/>
    </location>
</feature>
<keyword evidence="9" id="KW-1185">Reference proteome</keyword>
<sequence length="369" mass="39642">MSKSDVTDDVLVVLKLFASVKMANNTTSYGGKEKKNSLELNSTHEDGNTLLETGSASIVIQQEDGVKTPKKCQKLRLFCHRLCKPVRTKYNPLPENASCLQRFKHALMCPPFGNLAGYINFFCLAAFIWMVLISVTEEGALPGGNFFSLFVLFFAAVSCGYLISFLRLPPLLGMLLAGALLRNVPVVKIVGDSIDKNWSGDLRAIALTVILIRAGLGLDPKALKKLSFTVLRLAFAPCLVECCAEAVAAHLLLGFPWPFAFLLGFVLAAVSPAVVVPSLLGLSDRGYGLNKGIPTLVIAAASVDDVLAITGFGIVLGIAFAGKGDPLAWAILKGPVEAVIGIIYGIVVGMFLWYIPSKDNVSYKKIAQY</sequence>
<gene>
    <name evidence="8" type="ORF">KUTeg_003898</name>
</gene>
<evidence type="ECO:0000259" key="7">
    <source>
        <dbReference type="Pfam" id="PF00999"/>
    </source>
</evidence>
<evidence type="ECO:0000256" key="3">
    <source>
        <dbReference type="ARBA" id="ARBA00022692"/>
    </source>
</evidence>
<keyword evidence="3 6" id="KW-0812">Transmembrane</keyword>
<evidence type="ECO:0000313" key="9">
    <source>
        <dbReference type="Proteomes" id="UP001217089"/>
    </source>
</evidence>
<dbReference type="InterPro" id="IPR051843">
    <property type="entry name" value="CPA1_transporter"/>
</dbReference>
<evidence type="ECO:0000313" key="8">
    <source>
        <dbReference type="EMBL" id="KAJ8318807.1"/>
    </source>
</evidence>
<comment type="subcellular location">
    <subcellularLocation>
        <location evidence="1">Membrane</location>
        <topology evidence="1">Multi-pass membrane protein</topology>
    </subcellularLocation>
</comment>
<evidence type="ECO:0000256" key="2">
    <source>
        <dbReference type="ARBA" id="ARBA00007367"/>
    </source>
</evidence>
<dbReference type="Proteomes" id="UP001217089">
    <property type="component" value="Unassembled WGS sequence"/>
</dbReference>
<dbReference type="Gene3D" id="1.20.1530.20">
    <property type="match status" value="1"/>
</dbReference>
<reference evidence="8 9" key="1">
    <citation type="submission" date="2022-12" db="EMBL/GenBank/DDBJ databases">
        <title>Chromosome-level genome of Tegillarca granosa.</title>
        <authorList>
            <person name="Kim J."/>
        </authorList>
    </citation>
    <scope>NUCLEOTIDE SEQUENCE [LARGE SCALE GENOMIC DNA]</scope>
    <source>
        <strain evidence="8">Teg-2019</strain>
        <tissue evidence="8">Adductor muscle</tissue>
    </source>
</reference>
<feature type="domain" description="Cation/H+ exchanger transmembrane" evidence="7">
    <location>
        <begin position="155"/>
        <end position="357"/>
    </location>
</feature>
<protein>
    <recommendedName>
        <fullName evidence="7">Cation/H+ exchanger transmembrane domain-containing protein</fullName>
    </recommendedName>
</protein>
<comment type="caution">
    <text evidence="8">The sequence shown here is derived from an EMBL/GenBank/DDBJ whole genome shotgun (WGS) entry which is preliminary data.</text>
</comment>
<dbReference type="EMBL" id="JARBDR010000214">
    <property type="protein sequence ID" value="KAJ8318807.1"/>
    <property type="molecule type" value="Genomic_DNA"/>
</dbReference>
<dbReference type="InterPro" id="IPR038770">
    <property type="entry name" value="Na+/solute_symporter_sf"/>
</dbReference>
<evidence type="ECO:0000256" key="4">
    <source>
        <dbReference type="ARBA" id="ARBA00022989"/>
    </source>
</evidence>
<name>A0ABQ9FS79_TEGGR</name>
<feature type="transmembrane region" description="Helical" evidence="6">
    <location>
        <begin position="230"/>
        <end position="253"/>
    </location>
</feature>
<organism evidence="8 9">
    <name type="scientific">Tegillarca granosa</name>
    <name type="common">Malaysian cockle</name>
    <name type="synonym">Anadara granosa</name>
    <dbReference type="NCBI Taxonomy" id="220873"/>
    <lineage>
        <taxon>Eukaryota</taxon>
        <taxon>Metazoa</taxon>
        <taxon>Spiralia</taxon>
        <taxon>Lophotrochozoa</taxon>
        <taxon>Mollusca</taxon>
        <taxon>Bivalvia</taxon>
        <taxon>Autobranchia</taxon>
        <taxon>Pteriomorphia</taxon>
        <taxon>Arcoida</taxon>
        <taxon>Arcoidea</taxon>
        <taxon>Arcidae</taxon>
        <taxon>Tegillarca</taxon>
    </lineage>
</organism>
<feature type="transmembrane region" description="Helical" evidence="6">
    <location>
        <begin position="112"/>
        <end position="134"/>
    </location>
</feature>
<evidence type="ECO:0000256" key="1">
    <source>
        <dbReference type="ARBA" id="ARBA00004141"/>
    </source>
</evidence>
<feature type="transmembrane region" description="Helical" evidence="6">
    <location>
        <begin position="338"/>
        <end position="355"/>
    </location>
</feature>
<dbReference type="PANTHER" id="PTHR31102">
    <property type="match status" value="1"/>
</dbReference>
<accession>A0ABQ9FS79</accession>
<feature type="transmembrane region" description="Helical" evidence="6">
    <location>
        <begin position="294"/>
        <end position="318"/>
    </location>
</feature>
<keyword evidence="5 6" id="KW-0472">Membrane</keyword>
<proteinExistence type="inferred from homology"/>
<dbReference type="PANTHER" id="PTHR31102:SF1">
    <property type="entry name" value="CATION_H+ EXCHANGER DOMAIN-CONTAINING PROTEIN"/>
    <property type="match status" value="1"/>
</dbReference>
<feature type="transmembrane region" description="Helical" evidence="6">
    <location>
        <begin position="146"/>
        <end position="164"/>
    </location>
</feature>
<keyword evidence="4 6" id="KW-1133">Transmembrane helix</keyword>